<dbReference type="AlphaFoldDB" id="A0A6B9ZLS7"/>
<evidence type="ECO:0000256" key="1">
    <source>
        <dbReference type="SAM" id="SignalP"/>
    </source>
</evidence>
<sequence>MKKLAFCLLAAIVLFTACGKVDPISEAPANSFSLDGQDVVTPYGYLMEWGAEGSSITFADKDLLVEGFSGDVSAVGINLDTIISGQTYTYKNSDSTGYDKKKNFESATVYRNQPFARGEFTDAAKGLDSLTGGSVTIRIVEGFYSVVYDLKYTNTTVKGEFNDVLFLVK</sequence>
<feature type="signal peptide" evidence="1">
    <location>
        <begin position="1"/>
        <end position="19"/>
    </location>
</feature>
<dbReference type="EMBL" id="CP048113">
    <property type="protein sequence ID" value="QHS62926.1"/>
    <property type="molecule type" value="Genomic_DNA"/>
</dbReference>
<reference evidence="2 3" key="1">
    <citation type="submission" date="2020-01" db="EMBL/GenBank/DDBJ databases">
        <title>Complete genome sequence of Chitinophaga sp. H33E-04 isolated from quinoa roots.</title>
        <authorList>
            <person name="Weon H.-Y."/>
            <person name="Lee S.A."/>
        </authorList>
    </citation>
    <scope>NUCLEOTIDE SEQUENCE [LARGE SCALE GENOMIC DNA]</scope>
    <source>
        <strain evidence="2 3">H33E-04</strain>
    </source>
</reference>
<protein>
    <recommendedName>
        <fullName evidence="4">Lipoprotein</fullName>
    </recommendedName>
</protein>
<dbReference type="KEGG" id="chih:GWR21_26075"/>
<feature type="chain" id="PRO_5025491596" description="Lipoprotein" evidence="1">
    <location>
        <begin position="20"/>
        <end position="169"/>
    </location>
</feature>
<dbReference type="PROSITE" id="PS51257">
    <property type="entry name" value="PROKAR_LIPOPROTEIN"/>
    <property type="match status" value="1"/>
</dbReference>
<dbReference type="Proteomes" id="UP000476411">
    <property type="component" value="Chromosome"/>
</dbReference>
<gene>
    <name evidence="2" type="ORF">GWR21_26075</name>
</gene>
<keyword evidence="1" id="KW-0732">Signal</keyword>
<evidence type="ECO:0000313" key="2">
    <source>
        <dbReference type="EMBL" id="QHS62926.1"/>
    </source>
</evidence>
<name>A0A6B9ZLS7_9BACT</name>
<keyword evidence="3" id="KW-1185">Reference proteome</keyword>
<accession>A0A6B9ZLS7</accession>
<dbReference type="RefSeq" id="WP_162334650.1">
    <property type="nucleotide sequence ID" value="NZ_CP048113.1"/>
</dbReference>
<evidence type="ECO:0000313" key="3">
    <source>
        <dbReference type="Proteomes" id="UP000476411"/>
    </source>
</evidence>
<organism evidence="2 3">
    <name type="scientific">Chitinophaga agri</name>
    <dbReference type="NCBI Taxonomy" id="2703787"/>
    <lineage>
        <taxon>Bacteria</taxon>
        <taxon>Pseudomonadati</taxon>
        <taxon>Bacteroidota</taxon>
        <taxon>Chitinophagia</taxon>
        <taxon>Chitinophagales</taxon>
        <taxon>Chitinophagaceae</taxon>
        <taxon>Chitinophaga</taxon>
    </lineage>
</organism>
<proteinExistence type="predicted"/>
<evidence type="ECO:0008006" key="4">
    <source>
        <dbReference type="Google" id="ProtNLM"/>
    </source>
</evidence>